<dbReference type="PANTHER" id="PTHR18964:SF149">
    <property type="entry name" value="BIFUNCTIONAL UDP-N-ACETYLGLUCOSAMINE 2-EPIMERASE_N-ACETYLMANNOSAMINE KINASE"/>
    <property type="match status" value="1"/>
</dbReference>
<dbReference type="KEGG" id="cchl:FPL14_01865"/>
<dbReference type="Proteomes" id="UP000515679">
    <property type="component" value="Chromosome"/>
</dbReference>
<gene>
    <name evidence="2" type="ORF">FPL14_01865</name>
</gene>
<proteinExistence type="inferred from homology"/>
<evidence type="ECO:0000313" key="3">
    <source>
        <dbReference type="Proteomes" id="UP000515679"/>
    </source>
</evidence>
<dbReference type="PANTHER" id="PTHR18964">
    <property type="entry name" value="ROK (REPRESSOR, ORF, KINASE) FAMILY"/>
    <property type="match status" value="1"/>
</dbReference>
<keyword evidence="3" id="KW-1185">Reference proteome</keyword>
<comment type="similarity">
    <text evidence="1">Belongs to the ROK (NagC/XylR) family.</text>
</comment>
<evidence type="ECO:0000256" key="1">
    <source>
        <dbReference type="ARBA" id="ARBA00006479"/>
    </source>
</evidence>
<dbReference type="InterPro" id="IPR043129">
    <property type="entry name" value="ATPase_NBD"/>
</dbReference>
<dbReference type="InterPro" id="IPR000600">
    <property type="entry name" value="ROK"/>
</dbReference>
<name>A0A7G5BSZ9_9BACL</name>
<dbReference type="AlphaFoldDB" id="A0A7G5BSZ9"/>
<dbReference type="Pfam" id="PF00480">
    <property type="entry name" value="ROK"/>
    <property type="match status" value="1"/>
</dbReference>
<reference evidence="2 3" key="1">
    <citation type="submission" date="2019-07" db="EMBL/GenBank/DDBJ databases">
        <authorList>
            <person name="Kim J.K."/>
            <person name="Cheong H.-M."/>
            <person name="Choi Y."/>
            <person name="Hwang K.J."/>
            <person name="Lee S."/>
            <person name="Choi C."/>
        </authorList>
    </citation>
    <scope>NUCLEOTIDE SEQUENCE [LARGE SCALE GENOMIC DNA]</scope>
    <source>
        <strain evidence="2 3">KS 22</strain>
    </source>
</reference>
<organism evidence="2 3">
    <name type="scientific">Cohnella cholangitidis</name>
    <dbReference type="NCBI Taxonomy" id="2598458"/>
    <lineage>
        <taxon>Bacteria</taxon>
        <taxon>Bacillati</taxon>
        <taxon>Bacillota</taxon>
        <taxon>Bacilli</taxon>
        <taxon>Bacillales</taxon>
        <taxon>Paenibacillaceae</taxon>
        <taxon>Cohnella</taxon>
    </lineage>
</organism>
<accession>A0A7G5BSZ9</accession>
<dbReference type="EMBL" id="CP041969">
    <property type="protein sequence ID" value="QMV40083.1"/>
    <property type="molecule type" value="Genomic_DNA"/>
</dbReference>
<evidence type="ECO:0000313" key="2">
    <source>
        <dbReference type="EMBL" id="QMV40083.1"/>
    </source>
</evidence>
<protein>
    <submittedName>
        <fullName evidence="2">ROK family protein</fullName>
    </submittedName>
</protein>
<dbReference type="SUPFAM" id="SSF53067">
    <property type="entry name" value="Actin-like ATPase domain"/>
    <property type="match status" value="1"/>
</dbReference>
<dbReference type="Gene3D" id="3.30.420.40">
    <property type="match status" value="2"/>
</dbReference>
<dbReference type="CDD" id="cd24068">
    <property type="entry name" value="ASKHA_NBD_ROK_FnNanK-like"/>
    <property type="match status" value="1"/>
</dbReference>
<sequence length="325" mass="34008">MPELELPVFDPSSEFAIGVDVGGTKINVGVIGRNGKVVCSNSLPTLAGECVVEDRVAIAISRLLQGVHDNEPLLTVRGIGIGTAGQVEWETGVIRHASDLLPGYTGTPIKSLIARKFGMPVHVDNDVNVLALAEKYAGAGRQADHMVCLALGTGIGGVIVDKGKIVHGLWGGAGEIGHMSVDYRGLPCICGGRGCLEAYASGTSIAKRMNERLVATGTMEDDGPLDTRETVRRWMSGDAVAAAVMDEAFEALGAAVASLLHVFNPQVVVIGGGLADVGEPLLRRIEEETRKRAMPSFLNGVKIVPSSSGNQGGMIGAAMQLWEYA</sequence>